<feature type="region of interest" description="Disordered" evidence="3">
    <location>
        <begin position="71"/>
        <end position="156"/>
    </location>
</feature>
<comment type="subcellular location">
    <subcellularLocation>
        <location evidence="1 2">Nucleus</location>
    </subcellularLocation>
</comment>
<sequence length="1356" mass="153825">MNSVSSFGFKYIVIDLEDPSNVADIGNIIQFLSKSHRKFLLVNNAQEVLEGTSTQNSLDITNTSSSVESSHVQIASFQPSEHSTPKVPVSSSENISVNNEGTRKRRNEESISPVQPDRNTSNQQAEQDSLYDNNLQEDLSNHTPFNSTSNEQNYSEPSDFELLEDDDDETVADSNRMENEKTSSQDNLEEIGDSSESRVRSVERLDSTNLEDSQTSSSTMGQDPQNSQLDPNVAVTHRPKSNHSMNTDCLSSVKSRSTLEKQASELTPRMDPVHREDVNTTVGPANLTETPIETDVQKSATSAMDLNKSAFHLVTKQSTRQSFAVPFHGNMMIPGMQASTIAHQLFTVPQQTVFPIGHPNNVVRVADFKNLPPPNACAGTDQSMEDPQAVELLKIQQHQQNMMMIQAERERLSRQQMGQENPQAVQRGIHPMMHPLQLEIRKLNPEQLSVLGMVRLDNIGHPDVQAMLRQVHMPHAVVDYHLFHLRFIADQNKLHPHGITGKNLPGTSPLLPNQTKQAQRKLHRQPPQPQQLPIQIGEIHPPLHPNDARVQAMMAQRSLENQNQQRSRQIRAMKTRPGVDEQMHPKAQNFQNNRQKRPDNRSNPPEQTPHMPPSAHHARSLNLEQDESSQHISPFNDPNQARMMAQQRRSQAQNPQHIQFFAEQGNNYSALPNQESQSSRSPVTTVFNDHFQQPAQQEVASRPNPAGMKKKRGQQQPDNSIDASNNPHRLDIQPLPPCEKETFEPSLQPYFKDSVTFQNDLAEKSRQVPKNLHPFLRVDQPENPMNLCSPQVNHQSSGTKQTQNSQTTRSIQPREFQIVGPFHSSNWPLPSREDAQNREVVTRNQPGQIGHSEGTSALKAFRDPNQIARPVSSQLMPSTSQEANPQNQMIRNADIAKQLPVERTEQMQQDEDIQKRMDGTNSESNECNDRIQFVPNSHYQINTSSNQLESSSKSVERPSLASIEKDGWGEKRLKDFQENFEKSYKTRKSQESLLKKSQKIPGTNSSASSSMEEELNAYVQELHSGSNLNKSERTAREGIILLSKNQMDPAAVVNNQKPNSSEEQNVVNRSEEGSELRRRTISETGAPITEDQKKQMEEMRRQHTELMRNLSVSIQKPAETQPVTTQISCQSVNPAEKSKNSSRRPKRVLRPRSSHSNTQAQREFETITISDSEEEDSYEQRYPNWNEKKLLEDDVGLIEEQLEVKPQNTPETIEESLPEEPKDERHERLLKRRLTSSSGLEKPVEKPTTGTDSALDSFSIQPQRPKRVKKDEVDQPEHPMDVDIPNTFDQSAIKLYDEGVLKKEFSRNRYPTEEEIISILGELKSNKCAKQVKRWFADRRNQLGIKSRKGRRRVDE</sequence>
<evidence type="ECO:0000313" key="6">
    <source>
        <dbReference type="Proteomes" id="UP000008068"/>
    </source>
</evidence>
<feature type="compositionally biased region" description="Polar residues" evidence="3">
    <location>
        <begin position="1053"/>
        <end position="1068"/>
    </location>
</feature>
<feature type="compositionally biased region" description="Low complexity" evidence="3">
    <location>
        <begin position="89"/>
        <end position="100"/>
    </location>
</feature>
<dbReference type="Proteomes" id="UP000008068">
    <property type="component" value="Unassembled WGS sequence"/>
</dbReference>
<accession>G0NR49</accession>
<feature type="compositionally biased region" description="Basic residues" evidence="3">
    <location>
        <begin position="1140"/>
        <end position="1153"/>
    </location>
</feature>
<dbReference type="InParanoid" id="G0NR49"/>
<feature type="compositionally biased region" description="Polar residues" evidence="3">
    <location>
        <begin position="242"/>
        <end position="254"/>
    </location>
</feature>
<dbReference type="SUPFAM" id="SSF46689">
    <property type="entry name" value="Homeodomain-like"/>
    <property type="match status" value="1"/>
</dbReference>
<keyword evidence="2" id="KW-0371">Homeobox</keyword>
<feature type="region of interest" description="Disordered" evidence="3">
    <location>
        <begin position="984"/>
        <end position="1012"/>
    </location>
</feature>
<dbReference type="Gene3D" id="1.10.10.60">
    <property type="entry name" value="Homeodomain-like"/>
    <property type="match status" value="1"/>
</dbReference>
<keyword evidence="2" id="KW-0539">Nucleus</keyword>
<feature type="region of interest" description="Disordered" evidence="3">
    <location>
        <begin position="173"/>
        <end position="254"/>
    </location>
</feature>
<feature type="compositionally biased region" description="Polar residues" evidence="3">
    <location>
        <begin position="71"/>
        <end position="82"/>
    </location>
</feature>
<feature type="region of interest" description="Disordered" evidence="3">
    <location>
        <begin position="498"/>
        <end position="545"/>
    </location>
</feature>
<dbReference type="InterPro" id="IPR009057">
    <property type="entry name" value="Homeodomain-like_sf"/>
</dbReference>
<feature type="region of interest" description="Disordered" evidence="3">
    <location>
        <begin position="1114"/>
        <end position="1181"/>
    </location>
</feature>
<dbReference type="GO" id="GO:0003677">
    <property type="term" value="F:DNA binding"/>
    <property type="evidence" value="ECO:0007669"/>
    <property type="project" value="UniProtKB-UniRule"/>
</dbReference>
<feature type="region of interest" description="Disordered" evidence="3">
    <location>
        <begin position="695"/>
        <end position="732"/>
    </location>
</feature>
<evidence type="ECO:0000256" key="2">
    <source>
        <dbReference type="PROSITE-ProRule" id="PRU00108"/>
    </source>
</evidence>
<dbReference type="InterPro" id="IPR001356">
    <property type="entry name" value="HD"/>
</dbReference>
<organism evidence="6">
    <name type="scientific">Caenorhabditis brenneri</name>
    <name type="common">Nematode worm</name>
    <dbReference type="NCBI Taxonomy" id="135651"/>
    <lineage>
        <taxon>Eukaryota</taxon>
        <taxon>Metazoa</taxon>
        <taxon>Ecdysozoa</taxon>
        <taxon>Nematoda</taxon>
        <taxon>Chromadorea</taxon>
        <taxon>Rhabditida</taxon>
        <taxon>Rhabditina</taxon>
        <taxon>Rhabditomorpha</taxon>
        <taxon>Rhabditoidea</taxon>
        <taxon>Rhabditidae</taxon>
        <taxon>Peloderinae</taxon>
        <taxon>Caenorhabditis</taxon>
    </lineage>
</organism>
<reference evidence="6" key="1">
    <citation type="submission" date="2011-07" db="EMBL/GenBank/DDBJ databases">
        <authorList>
            <consortium name="Caenorhabditis brenneri Sequencing and Analysis Consortium"/>
            <person name="Wilson R.K."/>
        </authorList>
    </citation>
    <scope>NUCLEOTIDE SEQUENCE [LARGE SCALE GENOMIC DNA]</scope>
    <source>
        <strain evidence="6">PB2801</strain>
    </source>
</reference>
<dbReference type="PROSITE" id="PS50071">
    <property type="entry name" value="HOMEOBOX_2"/>
    <property type="match status" value="1"/>
</dbReference>
<dbReference type="CDD" id="cd00086">
    <property type="entry name" value="homeodomain"/>
    <property type="match status" value="1"/>
</dbReference>
<feature type="region of interest" description="Disordered" evidence="3">
    <location>
        <begin position="1053"/>
        <end position="1077"/>
    </location>
</feature>
<feature type="compositionally biased region" description="Low complexity" evidence="3">
    <location>
        <begin position="640"/>
        <end position="653"/>
    </location>
</feature>
<keyword evidence="6" id="KW-1185">Reference proteome</keyword>
<dbReference type="EMBL" id="GL379930">
    <property type="protein sequence ID" value="EGT36047.1"/>
    <property type="molecule type" value="Genomic_DNA"/>
</dbReference>
<evidence type="ECO:0000259" key="4">
    <source>
        <dbReference type="PROSITE" id="PS50071"/>
    </source>
</evidence>
<evidence type="ECO:0000256" key="1">
    <source>
        <dbReference type="ARBA" id="ARBA00004123"/>
    </source>
</evidence>
<feature type="compositionally biased region" description="Polar residues" evidence="3">
    <location>
        <begin position="1121"/>
        <end position="1133"/>
    </location>
</feature>
<feature type="compositionally biased region" description="Polar residues" evidence="3">
    <location>
        <begin position="110"/>
        <end position="156"/>
    </location>
</feature>
<feature type="domain" description="Homeobox" evidence="4">
    <location>
        <begin position="1301"/>
        <end position="1346"/>
    </location>
</feature>
<feature type="compositionally biased region" description="Polar residues" evidence="3">
    <location>
        <begin position="630"/>
        <end position="639"/>
    </location>
</feature>
<feature type="region of interest" description="Disordered" evidence="3">
    <location>
        <begin position="575"/>
        <end position="654"/>
    </location>
</feature>
<feature type="compositionally biased region" description="Basic and acidic residues" evidence="3">
    <location>
        <begin position="195"/>
        <end position="206"/>
    </location>
</feature>
<proteinExistence type="predicted"/>
<feature type="compositionally biased region" description="Polar residues" evidence="3">
    <location>
        <begin position="1248"/>
        <end position="1262"/>
    </location>
</feature>
<feature type="compositionally biased region" description="Basic and acidic residues" evidence="3">
    <location>
        <begin position="1269"/>
        <end position="1281"/>
    </location>
</feature>
<dbReference type="GO" id="GO:0005634">
    <property type="term" value="C:nucleus"/>
    <property type="evidence" value="ECO:0007669"/>
    <property type="project" value="UniProtKB-SubCell"/>
</dbReference>
<feature type="region of interest" description="Disordered" evidence="3">
    <location>
        <begin position="1201"/>
        <end position="1286"/>
    </location>
</feature>
<protein>
    <recommendedName>
        <fullName evidence="4">Homeobox domain-containing protein</fullName>
    </recommendedName>
</protein>
<dbReference type="SMART" id="SM00389">
    <property type="entry name" value="HOX"/>
    <property type="match status" value="1"/>
</dbReference>
<keyword evidence="2" id="KW-0238">DNA-binding</keyword>
<name>G0NR49_CAEBE</name>
<feature type="compositionally biased region" description="Polar residues" evidence="3">
    <location>
        <begin position="207"/>
        <end position="230"/>
    </location>
</feature>
<feature type="region of interest" description="Disordered" evidence="3">
    <location>
        <begin position="906"/>
        <end position="926"/>
    </location>
</feature>
<feature type="compositionally biased region" description="Polar residues" evidence="3">
    <location>
        <begin position="714"/>
        <end position="727"/>
    </location>
</feature>
<feature type="compositionally biased region" description="Basic and acidic residues" evidence="3">
    <location>
        <begin position="984"/>
        <end position="994"/>
    </location>
</feature>
<feature type="compositionally biased region" description="Polar residues" evidence="3">
    <location>
        <begin position="1000"/>
        <end position="1010"/>
    </location>
</feature>
<feature type="region of interest" description="Disordered" evidence="3">
    <location>
        <begin position="789"/>
        <end position="811"/>
    </location>
</feature>
<feature type="DNA-binding region" description="Homeobox" evidence="2">
    <location>
        <begin position="1303"/>
        <end position="1347"/>
    </location>
</feature>
<gene>
    <name evidence="5" type="ORF">CAEBREN_01932</name>
</gene>
<evidence type="ECO:0000313" key="5">
    <source>
        <dbReference type="EMBL" id="EGT36047.1"/>
    </source>
</evidence>
<dbReference type="HOGENOM" id="CLU_257334_0_0_1"/>
<evidence type="ECO:0000256" key="3">
    <source>
        <dbReference type="SAM" id="MobiDB-lite"/>
    </source>
</evidence>